<dbReference type="AlphaFoldDB" id="K9Y0I3"/>
<dbReference type="OrthoDB" id="9834881at2"/>
<sequence>MIIRSKSFQNWFKTNLKEHAEDIALHGADAGYPYITYTAHTVKIFDKFADEIWEMAVEDAEAMGYKNVAAMIAEFGRSDMLSSIDSFKNLMVWYACEKFAQQLTDGN</sequence>
<reference evidence="3" key="1">
    <citation type="journal article" date="2013" name="Proc. Natl. Acad. Sci. U.S.A.">
        <title>Improving the coverage of the cyanobacterial phylum using diversity-driven genome sequencing.</title>
        <authorList>
            <person name="Shih P.M."/>
            <person name="Wu D."/>
            <person name="Latifi A."/>
            <person name="Axen S.D."/>
            <person name="Fewer D.P."/>
            <person name="Talla E."/>
            <person name="Calteau A."/>
            <person name="Cai F."/>
            <person name="Tandeau de Marsac N."/>
            <person name="Rippka R."/>
            <person name="Herdman M."/>
            <person name="Sivonen K."/>
            <person name="Coursin T."/>
            <person name="Laurent T."/>
            <person name="Goodwin L."/>
            <person name="Nolan M."/>
            <person name="Davenport K.W."/>
            <person name="Han C.S."/>
            <person name="Rubin E.M."/>
            <person name="Eisen J.A."/>
            <person name="Woyke T."/>
            <person name="Gugger M."/>
            <person name="Kerfeld C.A."/>
        </authorList>
    </citation>
    <scope>NUCLEOTIDE SEQUENCE [LARGE SCALE GENOMIC DNA]</scope>
    <source>
        <strain evidence="3">ATCC 29371 / PCC 7437</strain>
        <plasmid evidence="3">Plasmid pSTA7437.03</plasmid>
    </source>
</reference>
<name>K9Y0I3_STAC7</name>
<dbReference type="Proteomes" id="UP000010473">
    <property type="component" value="Plasmid pSTA7437.03"/>
</dbReference>
<evidence type="ECO:0000313" key="2">
    <source>
        <dbReference type="EMBL" id="AFZ38335.1"/>
    </source>
</evidence>
<evidence type="ECO:0000259" key="1">
    <source>
        <dbReference type="Pfam" id="PF23864"/>
    </source>
</evidence>
<dbReference type="HOGENOM" id="CLU_2208424_0_0_3"/>
<dbReference type="EMBL" id="CP003656">
    <property type="protein sequence ID" value="AFZ38335.1"/>
    <property type="molecule type" value="Genomic_DNA"/>
</dbReference>
<gene>
    <name evidence="2" type="ordered locus">Sta7437_4908</name>
</gene>
<feature type="domain" description="DUF7222" evidence="1">
    <location>
        <begin position="11"/>
        <end position="105"/>
    </location>
</feature>
<dbReference type="KEGG" id="scs:Sta7437_4908"/>
<dbReference type="RefSeq" id="WP_015195711.1">
    <property type="nucleotide sequence ID" value="NC_019750.1"/>
</dbReference>
<dbReference type="Pfam" id="PF23864">
    <property type="entry name" value="DUF7222"/>
    <property type="match status" value="1"/>
</dbReference>
<dbReference type="InterPro" id="IPR055646">
    <property type="entry name" value="DUF7222"/>
</dbReference>
<keyword evidence="3" id="KW-1185">Reference proteome</keyword>
<protein>
    <recommendedName>
        <fullName evidence="1">DUF7222 domain-containing protein</fullName>
    </recommendedName>
</protein>
<proteinExistence type="predicted"/>
<geneLocation type="plasmid" evidence="2 3">
    <name>pSTA7437.03</name>
</geneLocation>
<accession>K9Y0I3</accession>
<organism evidence="2 3">
    <name type="scientific">Stanieria cyanosphaera (strain ATCC 29371 / PCC 7437)</name>
    <dbReference type="NCBI Taxonomy" id="111780"/>
    <lineage>
        <taxon>Bacteria</taxon>
        <taxon>Bacillati</taxon>
        <taxon>Cyanobacteriota</taxon>
        <taxon>Cyanophyceae</taxon>
        <taxon>Pleurocapsales</taxon>
        <taxon>Dermocarpellaceae</taxon>
        <taxon>Stanieria</taxon>
    </lineage>
</organism>
<evidence type="ECO:0000313" key="3">
    <source>
        <dbReference type="Proteomes" id="UP000010473"/>
    </source>
</evidence>
<keyword evidence="2" id="KW-0614">Plasmid</keyword>